<dbReference type="InterPro" id="IPR044053">
    <property type="entry name" value="AsaB-like"/>
</dbReference>
<feature type="region of interest" description="Disordered" evidence="2">
    <location>
        <begin position="120"/>
        <end position="146"/>
    </location>
</feature>
<dbReference type="Proteomes" id="UP001050691">
    <property type="component" value="Unassembled WGS sequence"/>
</dbReference>
<reference evidence="3" key="1">
    <citation type="submission" date="2021-10" db="EMBL/GenBank/DDBJ databases">
        <title>De novo Genome Assembly of Clathrus columnatus (Basidiomycota, Fungi) Using Illumina and Nanopore Sequence Data.</title>
        <authorList>
            <person name="Ogiso-Tanaka E."/>
            <person name="Itagaki H."/>
            <person name="Hosoya T."/>
            <person name="Hosaka K."/>
        </authorList>
    </citation>
    <scope>NUCLEOTIDE SEQUENCE</scope>
    <source>
        <strain evidence="3">MO-923</strain>
    </source>
</reference>
<sequence length="275" mass="31621">MTADTVSTTLNYFQPPADGSKPWFTVDFNPKTGERDSNFKMDKITLEIENVRGHEDEYDIDSSGFRFLKSPSGFTNFDDEAVIKDSYFKESAEIIKRITSARRVVLFDHTIRRNRPGVLETSEQTRGPVSTVHVDQTPESAAKRVHRHTPEHIASDLLKYRFQIINLWRPINHMALDFPLALCDYRTVSRENDLIPTILKSPKGDGETFSVKYSPRHRWKYLRGMRTDEIVLIKCFDSRMDGKTAIFTPHSAFVDPTTPKDAPLRESIELRALVL</sequence>
<evidence type="ECO:0000256" key="1">
    <source>
        <dbReference type="ARBA" id="ARBA00023604"/>
    </source>
</evidence>
<feature type="compositionally biased region" description="Polar residues" evidence="2">
    <location>
        <begin position="121"/>
        <end position="139"/>
    </location>
</feature>
<keyword evidence="4" id="KW-1185">Reference proteome</keyword>
<dbReference type="PANTHER" id="PTHR34598">
    <property type="entry name" value="BLL6449 PROTEIN"/>
    <property type="match status" value="1"/>
</dbReference>
<evidence type="ECO:0000256" key="2">
    <source>
        <dbReference type="SAM" id="MobiDB-lite"/>
    </source>
</evidence>
<dbReference type="GO" id="GO:0016491">
    <property type="term" value="F:oxidoreductase activity"/>
    <property type="evidence" value="ECO:0007669"/>
    <property type="project" value="InterPro"/>
</dbReference>
<evidence type="ECO:0000313" key="4">
    <source>
        <dbReference type="Proteomes" id="UP001050691"/>
    </source>
</evidence>
<comment type="similarity">
    <text evidence="1">Belongs to the asaB hydroxylase/desaturase family.</text>
</comment>
<name>A0AAV5AAJ0_9AGAM</name>
<dbReference type="EMBL" id="BPWL01000006">
    <property type="protein sequence ID" value="GJJ11642.1"/>
    <property type="molecule type" value="Genomic_DNA"/>
</dbReference>
<comment type="caution">
    <text evidence="3">The sequence shown here is derived from an EMBL/GenBank/DDBJ whole genome shotgun (WGS) entry which is preliminary data.</text>
</comment>
<dbReference type="NCBIfam" id="NF041278">
    <property type="entry name" value="CmcJ_NvfI_EfuI"/>
    <property type="match status" value="1"/>
</dbReference>
<dbReference type="AlphaFoldDB" id="A0AAV5AAJ0"/>
<proteinExistence type="inferred from homology"/>
<accession>A0AAV5AAJ0</accession>
<evidence type="ECO:0000313" key="3">
    <source>
        <dbReference type="EMBL" id="GJJ11642.1"/>
    </source>
</evidence>
<evidence type="ECO:0008006" key="5">
    <source>
        <dbReference type="Google" id="ProtNLM"/>
    </source>
</evidence>
<organism evidence="3 4">
    <name type="scientific">Clathrus columnatus</name>
    <dbReference type="NCBI Taxonomy" id="1419009"/>
    <lineage>
        <taxon>Eukaryota</taxon>
        <taxon>Fungi</taxon>
        <taxon>Dikarya</taxon>
        <taxon>Basidiomycota</taxon>
        <taxon>Agaricomycotina</taxon>
        <taxon>Agaricomycetes</taxon>
        <taxon>Phallomycetidae</taxon>
        <taxon>Phallales</taxon>
        <taxon>Clathraceae</taxon>
        <taxon>Clathrus</taxon>
    </lineage>
</organism>
<gene>
    <name evidence="3" type="ORF">Clacol_005878</name>
</gene>
<dbReference type="PANTHER" id="PTHR34598:SF3">
    <property type="entry name" value="OXIDOREDUCTASE AN1597"/>
    <property type="match status" value="1"/>
</dbReference>
<protein>
    <recommendedName>
        <fullName evidence="5">Methyltransferase</fullName>
    </recommendedName>
</protein>